<protein>
    <submittedName>
        <fullName evidence="2">Uncharacterized protein</fullName>
    </submittedName>
</protein>
<feature type="non-terminal residue" evidence="2">
    <location>
        <position position="1"/>
    </location>
</feature>
<evidence type="ECO:0000256" key="1">
    <source>
        <dbReference type="SAM" id="MobiDB-lite"/>
    </source>
</evidence>
<accession>A0A383B8S9</accession>
<gene>
    <name evidence="2" type="ORF">METZ01_LOCUS469430</name>
</gene>
<reference evidence="2" key="1">
    <citation type="submission" date="2018-05" db="EMBL/GenBank/DDBJ databases">
        <authorList>
            <person name="Lanie J.A."/>
            <person name="Ng W.-L."/>
            <person name="Kazmierczak K.M."/>
            <person name="Andrzejewski T.M."/>
            <person name="Davidsen T.M."/>
            <person name="Wayne K.J."/>
            <person name="Tettelin H."/>
            <person name="Glass J.I."/>
            <person name="Rusch D."/>
            <person name="Podicherti R."/>
            <person name="Tsui H.-C.T."/>
            <person name="Winkler M.E."/>
        </authorList>
    </citation>
    <scope>NUCLEOTIDE SEQUENCE</scope>
</reference>
<evidence type="ECO:0000313" key="2">
    <source>
        <dbReference type="EMBL" id="SVE16576.1"/>
    </source>
</evidence>
<name>A0A383B8S9_9ZZZZ</name>
<sequence>VVGTGASVVVGTGASVVVNRWVDEGTVIAVVGARGRDRTSIREPAGNTCRSTRPTAVFAT</sequence>
<feature type="region of interest" description="Disordered" evidence="1">
    <location>
        <begin position="41"/>
        <end position="60"/>
    </location>
</feature>
<organism evidence="2">
    <name type="scientific">marine metagenome</name>
    <dbReference type="NCBI Taxonomy" id="408172"/>
    <lineage>
        <taxon>unclassified sequences</taxon>
        <taxon>metagenomes</taxon>
        <taxon>ecological metagenomes</taxon>
    </lineage>
</organism>
<dbReference type="AlphaFoldDB" id="A0A383B8S9"/>
<proteinExistence type="predicted"/>
<dbReference type="EMBL" id="UINC01198566">
    <property type="protein sequence ID" value="SVE16576.1"/>
    <property type="molecule type" value="Genomic_DNA"/>
</dbReference>